<reference evidence="3" key="1">
    <citation type="submission" date="2017-04" db="EMBL/GenBank/DDBJ databases">
        <authorList>
            <person name="Varghese N."/>
            <person name="Submissions S."/>
        </authorList>
    </citation>
    <scope>NUCLEOTIDE SEQUENCE [LARGE SCALE GENOMIC DNA]</scope>
    <source>
        <strain evidence="3">Ballard 720</strain>
    </source>
</reference>
<dbReference type="EMBL" id="FXAH01000014">
    <property type="protein sequence ID" value="SMF66792.1"/>
    <property type="molecule type" value="Genomic_DNA"/>
</dbReference>
<feature type="region of interest" description="Disordered" evidence="1">
    <location>
        <begin position="1"/>
        <end position="59"/>
    </location>
</feature>
<keyword evidence="3" id="KW-1185">Reference proteome</keyword>
<proteinExistence type="predicted"/>
<dbReference type="AlphaFoldDB" id="A0A1X7GAJ6"/>
<sequence length="93" mass="9610">MVAKSGAERAALPPDSGEAVRAEEAVEEPVEEEAEEAAGGAARAASGIDAPARKQTTAAAAQRLVRAEALGFRQHTVCPRSIVICGWDAARRA</sequence>
<accession>A0A1X7GAJ6</accession>
<feature type="compositionally biased region" description="Acidic residues" evidence="1">
    <location>
        <begin position="25"/>
        <end position="36"/>
    </location>
</feature>
<organism evidence="2 3">
    <name type="scientific">Trinickia caryophylli</name>
    <name type="common">Paraburkholderia caryophylli</name>
    <dbReference type="NCBI Taxonomy" id="28094"/>
    <lineage>
        <taxon>Bacteria</taxon>
        <taxon>Pseudomonadati</taxon>
        <taxon>Pseudomonadota</taxon>
        <taxon>Betaproteobacteria</taxon>
        <taxon>Burkholderiales</taxon>
        <taxon>Burkholderiaceae</taxon>
        <taxon>Trinickia</taxon>
    </lineage>
</organism>
<evidence type="ECO:0000313" key="2">
    <source>
        <dbReference type="EMBL" id="SMF66792.1"/>
    </source>
</evidence>
<evidence type="ECO:0000313" key="3">
    <source>
        <dbReference type="Proteomes" id="UP000192911"/>
    </source>
</evidence>
<gene>
    <name evidence="2" type="ORF">SAMN06295900_114153</name>
</gene>
<evidence type="ECO:0000256" key="1">
    <source>
        <dbReference type="SAM" id="MobiDB-lite"/>
    </source>
</evidence>
<dbReference type="Proteomes" id="UP000192911">
    <property type="component" value="Unassembled WGS sequence"/>
</dbReference>
<name>A0A1X7GAJ6_TRICW</name>
<protein>
    <submittedName>
        <fullName evidence="2">Uncharacterized protein</fullName>
    </submittedName>
</protein>